<gene>
    <name evidence="2" type="ORF">EM595_1433</name>
</gene>
<dbReference type="KEGG" id="ege:EM595_1433"/>
<protein>
    <submittedName>
        <fullName evidence="2">Uncharacterized protein</fullName>
    </submittedName>
</protein>
<accession>A0A0U5L4Q7</accession>
<reference evidence="3" key="1">
    <citation type="submission" date="2015-11" db="EMBL/GenBank/DDBJ databases">
        <authorList>
            <person name="Blom J."/>
        </authorList>
    </citation>
    <scope>NUCLEOTIDE SEQUENCE [LARGE SCALE GENOMIC DNA]</scope>
</reference>
<organism evidence="2 3">
    <name type="scientific">Duffyella gerundensis</name>
    <dbReference type="NCBI Taxonomy" id="1619313"/>
    <lineage>
        <taxon>Bacteria</taxon>
        <taxon>Pseudomonadati</taxon>
        <taxon>Pseudomonadota</taxon>
        <taxon>Gammaproteobacteria</taxon>
        <taxon>Enterobacterales</taxon>
        <taxon>Erwiniaceae</taxon>
        <taxon>Duffyella</taxon>
    </lineage>
</organism>
<proteinExistence type="predicted"/>
<dbReference type="EMBL" id="LN907827">
    <property type="protein sequence ID" value="CUU23667.1"/>
    <property type="molecule type" value="Genomic_DNA"/>
</dbReference>
<dbReference type="AlphaFoldDB" id="A0A0U5L4Q7"/>
<sequence length="51" mass="5557">MAELIKLDISVPYLSATLTGIEQKGAPVGESPTWPPKFIGLRSENLSRESE</sequence>
<evidence type="ECO:0000256" key="1">
    <source>
        <dbReference type="SAM" id="MobiDB-lite"/>
    </source>
</evidence>
<feature type="region of interest" description="Disordered" evidence="1">
    <location>
        <begin position="25"/>
        <end position="51"/>
    </location>
</feature>
<name>A0A0U5L4Q7_9GAMM</name>
<dbReference type="Proteomes" id="UP000059419">
    <property type="component" value="Chromosome 1"/>
</dbReference>
<keyword evidence="3" id="KW-1185">Reference proteome</keyword>
<evidence type="ECO:0000313" key="3">
    <source>
        <dbReference type="Proteomes" id="UP000059419"/>
    </source>
</evidence>
<evidence type="ECO:0000313" key="2">
    <source>
        <dbReference type="EMBL" id="CUU23667.1"/>
    </source>
</evidence>